<evidence type="ECO:0000313" key="1">
    <source>
        <dbReference type="EMBL" id="EJD35381.1"/>
    </source>
</evidence>
<reference evidence="2" key="1">
    <citation type="journal article" date="2012" name="Science">
        <title>The Paleozoic origin of enzymatic lignin decomposition reconstructed from 31 fungal genomes.</title>
        <authorList>
            <person name="Floudas D."/>
            <person name="Binder M."/>
            <person name="Riley R."/>
            <person name="Barry K."/>
            <person name="Blanchette R.A."/>
            <person name="Henrissat B."/>
            <person name="Martinez A.T."/>
            <person name="Otillar R."/>
            <person name="Spatafora J.W."/>
            <person name="Yadav J.S."/>
            <person name="Aerts A."/>
            <person name="Benoit I."/>
            <person name="Boyd A."/>
            <person name="Carlson A."/>
            <person name="Copeland A."/>
            <person name="Coutinho P.M."/>
            <person name="de Vries R.P."/>
            <person name="Ferreira P."/>
            <person name="Findley K."/>
            <person name="Foster B."/>
            <person name="Gaskell J."/>
            <person name="Glotzer D."/>
            <person name="Gorecki P."/>
            <person name="Heitman J."/>
            <person name="Hesse C."/>
            <person name="Hori C."/>
            <person name="Igarashi K."/>
            <person name="Jurgens J.A."/>
            <person name="Kallen N."/>
            <person name="Kersten P."/>
            <person name="Kohler A."/>
            <person name="Kuees U."/>
            <person name="Kumar T.K.A."/>
            <person name="Kuo A."/>
            <person name="LaButti K."/>
            <person name="Larrondo L.F."/>
            <person name="Lindquist E."/>
            <person name="Ling A."/>
            <person name="Lombard V."/>
            <person name="Lucas S."/>
            <person name="Lundell T."/>
            <person name="Martin R."/>
            <person name="McLaughlin D.J."/>
            <person name="Morgenstern I."/>
            <person name="Morin E."/>
            <person name="Murat C."/>
            <person name="Nagy L.G."/>
            <person name="Nolan M."/>
            <person name="Ohm R.A."/>
            <person name="Patyshakuliyeva A."/>
            <person name="Rokas A."/>
            <person name="Ruiz-Duenas F.J."/>
            <person name="Sabat G."/>
            <person name="Salamov A."/>
            <person name="Samejima M."/>
            <person name="Schmutz J."/>
            <person name="Slot J.C."/>
            <person name="St John F."/>
            <person name="Stenlid J."/>
            <person name="Sun H."/>
            <person name="Sun S."/>
            <person name="Syed K."/>
            <person name="Tsang A."/>
            <person name="Wiebenga A."/>
            <person name="Young D."/>
            <person name="Pisabarro A."/>
            <person name="Eastwood D.C."/>
            <person name="Martin F."/>
            <person name="Cullen D."/>
            <person name="Grigoriev I.V."/>
            <person name="Hibbett D.S."/>
        </authorList>
    </citation>
    <scope>NUCLEOTIDE SEQUENCE [LARGE SCALE GENOMIC DNA]</scope>
    <source>
        <strain evidence="2">TFB10046</strain>
    </source>
</reference>
<accession>J0WRM6</accession>
<proteinExistence type="predicted"/>
<dbReference type="AlphaFoldDB" id="J0WRM6"/>
<sequence>MDPVLSPIHPVVQMDAFRGASMLDRTVNLPAELLVENFVLLPFWDHDLNKNNYSSLSGILVDHLPHVKALDLTLPRATPIPWSAANQMVYQVSLALRGDAPALESVRIVNHLQMDINGLSILEGPLLNTIELYRVDPSCLRKCYQSVTLRSLIVTTPDVTGFTHFDWPVFCSFPSLDTLGVRFTGPGIPDAHTRRCPFPRTLKRLALSLRPETLGQLTEPGDFSELDRWCISFADPALRAADFADVVPYLRTIIPVSAAIHFDSRLIHVMLTDASGCQGAVQALPFHPDWSHPFVRASRLCIGGLADLPSEVMGTATVFPSLEDLTLDVTQTSSAFTSNRFKWPRLVCSSLRTVRLWSATFTRHIPLEAVSSFLRDSLDAGPGKLGALVLDRVRISSARPDIDALPPLHAFAETVSVVDTGVTWPECHLNWNKSWDAILR</sequence>
<organism evidence="1 2">
    <name type="scientific">Auricularia subglabra (strain TFB-10046 / SS5)</name>
    <name type="common">White-rot fungus</name>
    <name type="synonym">Auricularia delicata (strain TFB10046)</name>
    <dbReference type="NCBI Taxonomy" id="717982"/>
    <lineage>
        <taxon>Eukaryota</taxon>
        <taxon>Fungi</taxon>
        <taxon>Dikarya</taxon>
        <taxon>Basidiomycota</taxon>
        <taxon>Agaricomycotina</taxon>
        <taxon>Agaricomycetes</taxon>
        <taxon>Auriculariales</taxon>
        <taxon>Auriculariaceae</taxon>
        <taxon>Auricularia</taxon>
    </lineage>
</organism>
<keyword evidence="2" id="KW-1185">Reference proteome</keyword>
<name>J0WRM6_AURST</name>
<protein>
    <submittedName>
        <fullName evidence="1">Uncharacterized protein</fullName>
    </submittedName>
</protein>
<dbReference type="Proteomes" id="UP000006514">
    <property type="component" value="Unassembled WGS sequence"/>
</dbReference>
<dbReference type="InParanoid" id="J0WRM6"/>
<evidence type="ECO:0000313" key="2">
    <source>
        <dbReference type="Proteomes" id="UP000006514"/>
    </source>
</evidence>
<dbReference type="EMBL" id="JH687892">
    <property type="protein sequence ID" value="EJD35381.1"/>
    <property type="molecule type" value="Genomic_DNA"/>
</dbReference>
<gene>
    <name evidence="1" type="ORF">AURDEDRAFT_130650</name>
</gene>
<dbReference type="KEGG" id="adl:AURDEDRAFT_130650"/>